<dbReference type="RefSeq" id="WP_096180539.1">
    <property type="nucleotide sequence ID" value="NZ_BDUF01000009.1"/>
</dbReference>
<organism evidence="2 3">
    <name type="scientific">Effusibacillus lacus</name>
    <dbReference type="NCBI Taxonomy" id="1348429"/>
    <lineage>
        <taxon>Bacteria</taxon>
        <taxon>Bacillati</taxon>
        <taxon>Bacillota</taxon>
        <taxon>Bacilli</taxon>
        <taxon>Bacillales</taxon>
        <taxon>Alicyclobacillaceae</taxon>
        <taxon>Effusibacillus</taxon>
    </lineage>
</organism>
<gene>
    <name evidence="2" type="ORF">EFBL_0449</name>
</gene>
<evidence type="ECO:0000313" key="2">
    <source>
        <dbReference type="EMBL" id="GAX88835.1"/>
    </source>
</evidence>
<dbReference type="Proteomes" id="UP000217785">
    <property type="component" value="Unassembled WGS sequence"/>
</dbReference>
<dbReference type="EMBL" id="BDUF01000009">
    <property type="protein sequence ID" value="GAX88835.1"/>
    <property type="molecule type" value="Genomic_DNA"/>
</dbReference>
<evidence type="ECO:0000256" key="1">
    <source>
        <dbReference type="SAM" id="Phobius"/>
    </source>
</evidence>
<proteinExistence type="predicted"/>
<keyword evidence="3" id="KW-1185">Reference proteome</keyword>
<sequence length="159" mass="17509">MLVLLGVSGVLTLLSMVMAIQTIRAETKDWSNKLWIVLSCMTVVVTIGVGYVAMTIDETEQAHYDSYEQSEGKESTQAASVKKETVPISNVPISNETVMPASNVKTTVASQESPRSQAESNSLDYLVEILEALKKGQPIPEQYLDMLSVEDRQKAENIR</sequence>
<keyword evidence="1" id="KW-1133">Transmembrane helix</keyword>
<comment type="caution">
    <text evidence="2">The sequence shown here is derived from an EMBL/GenBank/DDBJ whole genome shotgun (WGS) entry which is preliminary data.</text>
</comment>
<keyword evidence="1" id="KW-0812">Transmembrane</keyword>
<evidence type="ECO:0000313" key="3">
    <source>
        <dbReference type="Proteomes" id="UP000217785"/>
    </source>
</evidence>
<protein>
    <submittedName>
        <fullName evidence="2">Uncharacterized protein</fullName>
    </submittedName>
</protein>
<name>A0A292YK17_9BACL</name>
<keyword evidence="1" id="KW-0472">Membrane</keyword>
<reference evidence="3" key="1">
    <citation type="submission" date="2017-07" db="EMBL/GenBank/DDBJ databases">
        <title>Draft genome sequence of Effusibacillus lacus strain skLN1.</title>
        <authorList>
            <person name="Watanabe M."/>
            <person name="Kojima H."/>
            <person name="Fukui M."/>
        </authorList>
    </citation>
    <scope>NUCLEOTIDE SEQUENCE [LARGE SCALE GENOMIC DNA]</scope>
    <source>
        <strain evidence="3">skLN1</strain>
    </source>
</reference>
<accession>A0A292YK17</accession>
<feature type="transmembrane region" description="Helical" evidence="1">
    <location>
        <begin position="35"/>
        <end position="54"/>
    </location>
</feature>
<dbReference type="AlphaFoldDB" id="A0A292YK17"/>